<keyword evidence="5" id="KW-0449">Lipoprotein</keyword>
<sequence>MQMKRITTVLLSLTMAGSLAACSSGQSAAPQETGKAGTDTDKKVTINWFEGSWEDPVPPPDSEAVKAINEKFKVDFKSQYIPWDTYDEKLAVKMASGDLPDVIGMEEVDSNFVKWAKQGAYLPLDEFIKQYDTFKAVPDYVWDPLKVDGKIYGIPTYFTAKGGKKPLIRQDWLDKLGLKMPTTYDELKQVVTAFAKNDPDGNGKDDTVGLGLAKGIYYDPGFGAYYSNTAWYHKNPSGQLIPGNISQANKEKIQFLADVYKAGALNKDWAVTKYNDVFKAFNAGKVGIWYDQPGPGGPGGVDFEVLMKNDLKAVVVPIPPFKTADGNSGFTLGSGFYRMYMISAKLKNDPDKVKRILEIIDYFRKPVSFDQQNPKNEYFDWMNGHEGKGYKMVDGIAQQMKENRSNVAPNAYILNEGWQTGDDILYDYAKMNKTAEGKVFNQKLADLLKSSPFYVNPISRIHPLTFMEKKTELNQYITDETTKMVVGQRPISDWDKMVDEWMAKGGKQAIDEVNKELNDMKLQGEWKK</sequence>
<dbReference type="CDD" id="cd13580">
    <property type="entry name" value="PBP2_AlgQ_like_1"/>
    <property type="match status" value="1"/>
</dbReference>
<organism evidence="7 8">
    <name type="scientific">Paenibacillus alginolyticus</name>
    <dbReference type="NCBI Taxonomy" id="59839"/>
    <lineage>
        <taxon>Bacteria</taxon>
        <taxon>Bacillati</taxon>
        <taxon>Bacillota</taxon>
        <taxon>Bacilli</taxon>
        <taxon>Bacillales</taxon>
        <taxon>Paenibacillaceae</taxon>
        <taxon>Paenibacillus</taxon>
    </lineage>
</organism>
<dbReference type="RefSeq" id="WP_268616039.1">
    <property type="nucleotide sequence ID" value="NZ_JAMDMX010000046.1"/>
</dbReference>
<evidence type="ECO:0000256" key="5">
    <source>
        <dbReference type="ARBA" id="ARBA00023288"/>
    </source>
</evidence>
<gene>
    <name evidence="7" type="ORF">M5X19_15735</name>
</gene>
<dbReference type="SUPFAM" id="SSF53850">
    <property type="entry name" value="Periplasmic binding protein-like II"/>
    <property type="match status" value="1"/>
</dbReference>
<keyword evidence="1" id="KW-1003">Cell membrane</keyword>
<evidence type="ECO:0000313" key="8">
    <source>
        <dbReference type="Proteomes" id="UP001527099"/>
    </source>
</evidence>
<evidence type="ECO:0000256" key="6">
    <source>
        <dbReference type="SAM" id="SignalP"/>
    </source>
</evidence>
<feature type="signal peptide" evidence="6">
    <location>
        <begin position="1"/>
        <end position="20"/>
    </location>
</feature>
<name>A0ABT4GE06_9BACL</name>
<protein>
    <submittedName>
        <fullName evidence="7">Extracellular solute-binding protein</fullName>
    </submittedName>
</protein>
<evidence type="ECO:0000256" key="3">
    <source>
        <dbReference type="ARBA" id="ARBA00023136"/>
    </source>
</evidence>
<dbReference type="Proteomes" id="UP001527099">
    <property type="component" value="Unassembled WGS sequence"/>
</dbReference>
<evidence type="ECO:0000313" key="7">
    <source>
        <dbReference type="EMBL" id="MCY9694344.1"/>
    </source>
</evidence>
<dbReference type="PROSITE" id="PS51257">
    <property type="entry name" value="PROKAR_LIPOPROTEIN"/>
    <property type="match status" value="1"/>
</dbReference>
<dbReference type="Gene3D" id="3.40.190.10">
    <property type="entry name" value="Periplasmic binding protein-like II"/>
    <property type="match status" value="2"/>
</dbReference>
<dbReference type="InterPro" id="IPR006059">
    <property type="entry name" value="SBP"/>
</dbReference>
<dbReference type="Pfam" id="PF13416">
    <property type="entry name" value="SBP_bac_8"/>
    <property type="match status" value="1"/>
</dbReference>
<comment type="caution">
    <text evidence="7">The sequence shown here is derived from an EMBL/GenBank/DDBJ whole genome shotgun (WGS) entry which is preliminary data.</text>
</comment>
<evidence type="ECO:0000256" key="1">
    <source>
        <dbReference type="ARBA" id="ARBA00022475"/>
    </source>
</evidence>
<keyword evidence="3" id="KW-0472">Membrane</keyword>
<keyword evidence="8" id="KW-1185">Reference proteome</keyword>
<reference evidence="7 8" key="1">
    <citation type="submission" date="2022-05" db="EMBL/GenBank/DDBJ databases">
        <title>Genome Sequencing of Bee-Associated Microbes.</title>
        <authorList>
            <person name="Dunlap C."/>
        </authorList>
    </citation>
    <scope>NUCLEOTIDE SEQUENCE [LARGE SCALE GENOMIC DNA]</scope>
    <source>
        <strain evidence="7 8">NRRL B-14421</strain>
    </source>
</reference>
<dbReference type="PANTHER" id="PTHR43649">
    <property type="entry name" value="ARABINOSE-BINDING PROTEIN-RELATED"/>
    <property type="match status" value="1"/>
</dbReference>
<keyword evidence="2 6" id="KW-0732">Signal</keyword>
<evidence type="ECO:0000256" key="4">
    <source>
        <dbReference type="ARBA" id="ARBA00023139"/>
    </source>
</evidence>
<dbReference type="EMBL" id="JAMDMX010000046">
    <property type="protein sequence ID" value="MCY9694344.1"/>
    <property type="molecule type" value="Genomic_DNA"/>
</dbReference>
<dbReference type="PANTHER" id="PTHR43649:SF33">
    <property type="entry name" value="POLYGALACTURONAN_RHAMNOGALACTURONAN-BINDING PROTEIN YTCQ"/>
    <property type="match status" value="1"/>
</dbReference>
<evidence type="ECO:0000256" key="2">
    <source>
        <dbReference type="ARBA" id="ARBA00022729"/>
    </source>
</evidence>
<feature type="chain" id="PRO_5045485576" evidence="6">
    <location>
        <begin position="21"/>
        <end position="528"/>
    </location>
</feature>
<proteinExistence type="predicted"/>
<keyword evidence="4" id="KW-0564">Palmitate</keyword>
<dbReference type="InterPro" id="IPR050490">
    <property type="entry name" value="Bact_solute-bd_prot1"/>
</dbReference>
<accession>A0ABT4GE06</accession>